<protein>
    <submittedName>
        <fullName evidence="7">DNA-binding SARP family transcriptional activator</fullName>
    </submittedName>
</protein>
<dbReference type="GO" id="GO:0006355">
    <property type="term" value="P:regulation of DNA-templated transcription"/>
    <property type="evidence" value="ECO:0007669"/>
    <property type="project" value="InterPro"/>
</dbReference>
<gene>
    <name evidence="7" type="ORF">HD593_007927</name>
</gene>
<dbReference type="InterPro" id="IPR027417">
    <property type="entry name" value="P-loop_NTPase"/>
</dbReference>
<dbReference type="SMART" id="SM00862">
    <property type="entry name" value="Trans_reg_C"/>
    <property type="match status" value="1"/>
</dbReference>
<feature type="domain" description="OmpR/PhoB-type" evidence="6">
    <location>
        <begin position="4"/>
        <end position="110"/>
    </location>
</feature>
<dbReference type="PROSITE" id="PS51755">
    <property type="entry name" value="OMPR_PHOB"/>
    <property type="match status" value="1"/>
</dbReference>
<dbReference type="Gene3D" id="1.10.10.10">
    <property type="entry name" value="Winged helix-like DNA-binding domain superfamily/Winged helix DNA-binding domain"/>
    <property type="match status" value="1"/>
</dbReference>
<evidence type="ECO:0000256" key="5">
    <source>
        <dbReference type="PROSITE-ProRule" id="PRU01091"/>
    </source>
</evidence>
<dbReference type="Gene3D" id="1.25.40.10">
    <property type="entry name" value="Tetratricopeptide repeat domain"/>
    <property type="match status" value="2"/>
</dbReference>
<dbReference type="InterPro" id="IPR051677">
    <property type="entry name" value="AfsR-DnrI-RedD_regulator"/>
</dbReference>
<dbReference type="InterPro" id="IPR041664">
    <property type="entry name" value="AAA_16"/>
</dbReference>
<dbReference type="InterPro" id="IPR016032">
    <property type="entry name" value="Sig_transdc_resp-reg_C-effctor"/>
</dbReference>
<reference evidence="7 8" key="1">
    <citation type="submission" date="2020-08" db="EMBL/GenBank/DDBJ databases">
        <title>Sequencing the genomes of 1000 actinobacteria strains.</title>
        <authorList>
            <person name="Klenk H.-P."/>
        </authorList>
    </citation>
    <scope>NUCLEOTIDE SEQUENCE [LARGE SCALE GENOMIC DNA]</scope>
    <source>
        <strain evidence="7 8">DSM 43768</strain>
    </source>
</reference>
<evidence type="ECO:0000313" key="7">
    <source>
        <dbReference type="EMBL" id="MBB6553132.1"/>
    </source>
</evidence>
<comment type="similarity">
    <text evidence="1">Belongs to the AfsR/DnrI/RedD regulatory family.</text>
</comment>
<dbReference type="GO" id="GO:0000160">
    <property type="term" value="P:phosphorelay signal transduction system"/>
    <property type="evidence" value="ECO:0007669"/>
    <property type="project" value="InterPro"/>
</dbReference>
<dbReference type="InterPro" id="IPR011990">
    <property type="entry name" value="TPR-like_helical_dom_sf"/>
</dbReference>
<keyword evidence="2" id="KW-0805">Transcription regulation</keyword>
<evidence type="ECO:0000256" key="3">
    <source>
        <dbReference type="ARBA" id="ARBA00023125"/>
    </source>
</evidence>
<keyword evidence="4" id="KW-0804">Transcription</keyword>
<name>A0A7X0P0V3_9ACTN</name>
<dbReference type="GO" id="GO:0003677">
    <property type="term" value="F:DNA binding"/>
    <property type="evidence" value="ECO:0007669"/>
    <property type="project" value="UniProtKB-UniRule"/>
</dbReference>
<dbReference type="InterPro" id="IPR001867">
    <property type="entry name" value="OmpR/PhoB-type_DNA-bd"/>
</dbReference>
<keyword evidence="8" id="KW-1185">Reference proteome</keyword>
<organism evidence="7 8">
    <name type="scientific">Nonomuraea rubra</name>
    <dbReference type="NCBI Taxonomy" id="46180"/>
    <lineage>
        <taxon>Bacteria</taxon>
        <taxon>Bacillati</taxon>
        <taxon>Actinomycetota</taxon>
        <taxon>Actinomycetes</taxon>
        <taxon>Streptosporangiales</taxon>
        <taxon>Streptosporangiaceae</taxon>
        <taxon>Nonomuraea</taxon>
    </lineage>
</organism>
<dbReference type="Pfam" id="PF13191">
    <property type="entry name" value="AAA_16"/>
    <property type="match status" value="1"/>
</dbReference>
<evidence type="ECO:0000259" key="6">
    <source>
        <dbReference type="PROSITE" id="PS51755"/>
    </source>
</evidence>
<accession>A0A7X0P0V3</accession>
<dbReference type="AlphaFoldDB" id="A0A7X0P0V3"/>
<dbReference type="InterPro" id="IPR003593">
    <property type="entry name" value="AAA+_ATPase"/>
</dbReference>
<proteinExistence type="inferred from homology"/>
<dbReference type="CDD" id="cd15831">
    <property type="entry name" value="BTAD"/>
    <property type="match status" value="1"/>
</dbReference>
<dbReference type="SUPFAM" id="SSF48452">
    <property type="entry name" value="TPR-like"/>
    <property type="match status" value="2"/>
</dbReference>
<dbReference type="InterPro" id="IPR005158">
    <property type="entry name" value="BTAD"/>
</dbReference>
<evidence type="ECO:0000256" key="1">
    <source>
        <dbReference type="ARBA" id="ARBA00005820"/>
    </source>
</evidence>
<evidence type="ECO:0000313" key="8">
    <source>
        <dbReference type="Proteomes" id="UP000565579"/>
    </source>
</evidence>
<keyword evidence="3 5" id="KW-0238">DNA-binding</keyword>
<dbReference type="PANTHER" id="PTHR35807:SF1">
    <property type="entry name" value="TRANSCRIPTIONAL REGULATOR REDD"/>
    <property type="match status" value="1"/>
</dbReference>
<dbReference type="Pfam" id="PF03704">
    <property type="entry name" value="BTAD"/>
    <property type="match status" value="1"/>
</dbReference>
<dbReference type="PRINTS" id="PR00364">
    <property type="entry name" value="DISEASERSIST"/>
</dbReference>
<feature type="DNA-binding region" description="OmpR/PhoB-type" evidence="5">
    <location>
        <begin position="4"/>
        <end position="110"/>
    </location>
</feature>
<evidence type="ECO:0000256" key="2">
    <source>
        <dbReference type="ARBA" id="ARBA00023015"/>
    </source>
</evidence>
<dbReference type="SUPFAM" id="SSF46894">
    <property type="entry name" value="C-terminal effector domain of the bipartite response regulators"/>
    <property type="match status" value="1"/>
</dbReference>
<dbReference type="GO" id="GO:0043531">
    <property type="term" value="F:ADP binding"/>
    <property type="evidence" value="ECO:0007669"/>
    <property type="project" value="InterPro"/>
</dbReference>
<dbReference type="Pfam" id="PF00486">
    <property type="entry name" value="Trans_reg_C"/>
    <property type="match status" value="1"/>
</dbReference>
<dbReference type="RefSeq" id="WP_185107136.1">
    <property type="nucleotide sequence ID" value="NZ_BAAAXY010000116.1"/>
</dbReference>
<dbReference type="Proteomes" id="UP000565579">
    <property type="component" value="Unassembled WGS sequence"/>
</dbReference>
<dbReference type="EMBL" id="JACHMI010000001">
    <property type="protein sequence ID" value="MBB6553132.1"/>
    <property type="molecule type" value="Genomic_DNA"/>
</dbReference>
<dbReference type="SMART" id="SM01043">
    <property type="entry name" value="BTAD"/>
    <property type="match status" value="1"/>
</dbReference>
<dbReference type="Gene3D" id="3.40.50.300">
    <property type="entry name" value="P-loop containing nucleotide triphosphate hydrolases"/>
    <property type="match status" value="1"/>
</dbReference>
<dbReference type="SUPFAM" id="SSF52540">
    <property type="entry name" value="P-loop containing nucleoside triphosphate hydrolases"/>
    <property type="match status" value="1"/>
</dbReference>
<sequence>MDETRDHERPPADLTVGLLGPVVGVLGDREIDLGPPLQQAIVAMLAMSSNRVVTVSQLIEGLWGDDPPPSATQSIYTYIAGLRRALEPGRRRRQPPGRVSRASGGYLLQLDPLQVDAHLFAARLDAAAQARKSGDFAGALRAIDEALDLWRGPALSGVPGPFADGERARLDQLQVTAVETRADALLRLGRPEEALGELYELVHRHPLRERPGELLMLALHGCGRQAEALAVFEEARRALSDELGILPGEGLRRAHRVVLSGAGEPAAPDHVKPRQLPGDLLVFVGRTRETVRLRSLLDPWGDEPPHPFVVICGPPGVGKSALAVHVAHMVRERFPDGQLYVNLRGGTPNVPRPSTHEIFSRLLRGLGTPDSAIPEDEDEAAALWRSKLQSGRLLLVLDNAADLAQVKPFISAPRGTAVLVTSRESLTAGDDCAQVRLHPLSDAEATAMLAKLVGADRVSADLDQTTHLVRLCDGFPLALRVAGARLIDRPDWSVGALTMRLTDERRRLRELEAGDLAVRSSLAASWNALNGSTRELDGEAAHLLALLGLLHVPDVTVEAAAALSESSPVDVERALERLCDAHLLEAGEPGRYHPHDLVRLFAGDLLPAGERIAPLKRAIGYYAESARAAARTSDPHRVHCLYPPLDVRGRGFDSADEARAWLRREETILLAAAFQAMADPDDDIARAGAGIALALWWYQQAAYRVPGLISLGEQLLATGERLDDRVITMEGHAHIATGLYLKGDWAACIQHHEWHLRLARLLGDRFNEQRAHGNLAGTLMKWDRCSDALEHALAQRVIARDIASGPGERYALLVAGRAYTGLGRFKEAAITLDEGAALADQAGDSLRQVEFTVARGLVLIELGERESALALLSEVLEPARATGMKMTEVNCVVLLARAHRLLGRTREAMRYSIEALVLAEQMGSPYWIREATREREAATGQRSVTA</sequence>
<comment type="caution">
    <text evidence="7">The sequence shown here is derived from an EMBL/GenBank/DDBJ whole genome shotgun (WGS) entry which is preliminary data.</text>
</comment>
<evidence type="ECO:0000256" key="4">
    <source>
        <dbReference type="ARBA" id="ARBA00023163"/>
    </source>
</evidence>
<dbReference type="PANTHER" id="PTHR35807">
    <property type="entry name" value="TRANSCRIPTIONAL REGULATOR REDD-RELATED"/>
    <property type="match status" value="1"/>
</dbReference>
<dbReference type="SMART" id="SM00382">
    <property type="entry name" value="AAA"/>
    <property type="match status" value="1"/>
</dbReference>
<dbReference type="InterPro" id="IPR036388">
    <property type="entry name" value="WH-like_DNA-bd_sf"/>
</dbReference>